<evidence type="ECO:0000313" key="1">
    <source>
        <dbReference type="EMBL" id="KAJ9052794.1"/>
    </source>
</evidence>
<keyword evidence="2" id="KW-1185">Reference proteome</keyword>
<accession>A0ACC2RRS4</accession>
<dbReference type="EMBL" id="QTSX02006603">
    <property type="protein sequence ID" value="KAJ9052794.1"/>
    <property type="molecule type" value="Genomic_DNA"/>
</dbReference>
<name>A0ACC2RRS4_9FUNG</name>
<evidence type="ECO:0000313" key="2">
    <source>
        <dbReference type="Proteomes" id="UP001165960"/>
    </source>
</evidence>
<comment type="caution">
    <text evidence="1">The sequence shown here is derived from an EMBL/GenBank/DDBJ whole genome shotgun (WGS) entry which is preliminary data.</text>
</comment>
<dbReference type="Proteomes" id="UP001165960">
    <property type="component" value="Unassembled WGS sequence"/>
</dbReference>
<protein>
    <submittedName>
        <fullName evidence="1">Uncharacterized protein</fullName>
    </submittedName>
</protein>
<gene>
    <name evidence="1" type="ORF">DSO57_1030686</name>
</gene>
<reference evidence="1" key="1">
    <citation type="submission" date="2022-04" db="EMBL/GenBank/DDBJ databases">
        <title>Genome of the entomopathogenic fungus Entomophthora muscae.</title>
        <authorList>
            <person name="Elya C."/>
            <person name="Lovett B.R."/>
            <person name="Lee E."/>
            <person name="Macias A.M."/>
            <person name="Hajek A.E."/>
            <person name="De Bivort B.L."/>
            <person name="Kasson M.T."/>
            <person name="De Fine Licht H.H."/>
            <person name="Stajich J.E."/>
        </authorList>
    </citation>
    <scope>NUCLEOTIDE SEQUENCE</scope>
    <source>
        <strain evidence="1">Berkeley</strain>
    </source>
</reference>
<organism evidence="1 2">
    <name type="scientific">Entomophthora muscae</name>
    <dbReference type="NCBI Taxonomy" id="34485"/>
    <lineage>
        <taxon>Eukaryota</taxon>
        <taxon>Fungi</taxon>
        <taxon>Fungi incertae sedis</taxon>
        <taxon>Zoopagomycota</taxon>
        <taxon>Entomophthoromycotina</taxon>
        <taxon>Entomophthoromycetes</taxon>
        <taxon>Entomophthorales</taxon>
        <taxon>Entomophthoraceae</taxon>
        <taxon>Entomophthora</taxon>
    </lineage>
</organism>
<sequence>MARGPDTQYNGPELEGSVENFPLALREVNRRIQSALKAGTKKTRNAASIVALPQLALQKSTSISQVGTVPNAIRELLEDGGCLEKAAIFSLARLAYYIIDGKLYLWEFQANLCHKVALARPVEAVDLVKPKADIFRANMKYLLVVAGAGFVTMLGVSLAPNENLILHQINQEAAVEEDSKITSVVGTELGRIFLGSTSGDIFEIIYQENLNRIKGLRVINCSKTFFVRVKDLFGFLKSPDESIKSLVMDHQRAALYALTCNSSIKVISLGEDGLSFGMIQTWTPSPRQTIVELQVIPRDDISYTRLIAVTSTGACLELRSSKPGDLLRAIGLECACIRSSLFAAHSSVTSAYSRGAILISGASGQAHFGIQFSESSSKVRSLSQYAVWQTEIEPLAAMSCSTGEKLGLVTELDDVYSQYHLPPRRFDVLTKDGLWEIKKLRPVDQLLQILKSIDSPWILFKPFIERYGTTEVCAMGLAILSKLPLAVMLIDSPVVADRSDSISSPVALDDIIVKRIIAMFNEINIRSPESESVISPFVSGAVTLTAHILAPVWSTPLFRNKICNANVRELAVLPKLLTRVHFGITSLLSTLESPPVDAFGFEGDLKLLSQLRFFLATVSHCLGFLLMLLESNLGVHLENLPSEFWTHAGSCTLAALISKSKPILVELAVLVIKHESSVWTPSKSIAVRAGEACKQYVMPSDVNLFKGLELMMAAQSNPIFSESARLLNETLNWFVLALPAISLSRLSDIVLDYCRFSKPKDALQLISKCVPIFNIPPSGSHDSVEFSALGELLQAPLGALKVQSPALLDDAVACVLSQTQEPNFHHGVYKWVFEWADPSSLYKVNTPFLEDYLRREFTAKNTIRLHDYFISKKKYTQAAVALFDFATSNEVDFSLKDRLDYLQKAQTIVTSLDTVDGSEARAKYRTRIEKALKDVEFQFRVLSEINYIGGVEGGEQFRTRLAPYPKLTEFISSHDSLKVCRLIVLQDLSIVDKPSRVKEIWANIIVSENQTRGGSTKSLTYPERLRTRIIDISRMVPVDSEVFPLGRLSLSSKLNFPDEVCKQLLQLTLSLSDQIPPEWAASVLLECEACPKRLVNVLELILITKVHPGDSLAFLRIAFLALSQALRALKKSFPLELSSEILRAKASLYIEVVPALRHEIQNLMQELVPGI</sequence>
<proteinExistence type="predicted"/>